<protein>
    <recommendedName>
        <fullName evidence="3">F-actin-capping protein subunit alpha</fullName>
    </recommendedName>
</protein>
<dbReference type="PANTHER" id="PTHR10653">
    <property type="entry name" value="F-ACTIN-CAPPING PROTEIN SUBUNIT ALPHA"/>
    <property type="match status" value="1"/>
</dbReference>
<evidence type="ECO:0000256" key="3">
    <source>
        <dbReference type="RuleBase" id="RU365077"/>
    </source>
</evidence>
<comment type="similarity">
    <text evidence="3">Belongs to the F-actin-capping protein alpha subunit family.</text>
</comment>
<accession>A0A4Q1BDE1</accession>
<dbReference type="GO" id="GO:0051016">
    <property type="term" value="P:barbed-end actin filament capping"/>
    <property type="evidence" value="ECO:0007669"/>
    <property type="project" value="UniProtKB-UniRule"/>
</dbReference>
<dbReference type="OrthoDB" id="340550at2759"/>
<evidence type="ECO:0000313" key="5">
    <source>
        <dbReference type="Proteomes" id="UP000289152"/>
    </source>
</evidence>
<comment type="caution">
    <text evidence="4">The sequence shown here is derived from an EMBL/GenBank/DDBJ whole genome shotgun (WGS) entry which is preliminary data.</text>
</comment>
<dbReference type="InterPro" id="IPR037282">
    <property type="entry name" value="CapZ_alpha/beta"/>
</dbReference>
<comment type="subunit">
    <text evidence="3">Heterodimer of an alpha and a beta subunit.</text>
</comment>
<dbReference type="Pfam" id="PF01267">
    <property type="entry name" value="F-actin_cap_A"/>
    <property type="match status" value="1"/>
</dbReference>
<dbReference type="VEuPathDB" id="FungiDB:TREMEDRAFT_61777"/>
<evidence type="ECO:0000256" key="1">
    <source>
        <dbReference type="ARBA" id="ARBA00022467"/>
    </source>
</evidence>
<dbReference type="GO" id="GO:0051015">
    <property type="term" value="F:actin filament binding"/>
    <property type="evidence" value="ECO:0007669"/>
    <property type="project" value="TreeGrafter"/>
</dbReference>
<keyword evidence="2 3" id="KW-0009">Actin-binding</keyword>
<dbReference type="GO" id="GO:0008290">
    <property type="term" value="C:F-actin capping protein complex"/>
    <property type="evidence" value="ECO:0007669"/>
    <property type="project" value="UniProtKB-UniRule"/>
</dbReference>
<dbReference type="GO" id="GO:0030036">
    <property type="term" value="P:actin cytoskeleton organization"/>
    <property type="evidence" value="ECO:0007669"/>
    <property type="project" value="TreeGrafter"/>
</dbReference>
<dbReference type="STRING" id="5217.A0A4Q1BDE1"/>
<dbReference type="InterPro" id="IPR002189">
    <property type="entry name" value="CapZ_alpha"/>
</dbReference>
<comment type="function">
    <text evidence="3">F-actin-capping proteins bind in a Ca(2+)-independent manner to the fast growing ends of actin filaments (barbed end) thereby blocking the exchange of subunits at these ends. Unlike other capping proteins (such as gelsolin and severin), these proteins do not sever actin filaments.</text>
</comment>
<dbReference type="PANTHER" id="PTHR10653:SF0">
    <property type="entry name" value="F-ACTIN-CAPPING PROTEIN SUBUNIT ALPHA"/>
    <property type="match status" value="1"/>
</dbReference>
<organism evidence="4 5">
    <name type="scientific">Tremella mesenterica</name>
    <name type="common">Jelly fungus</name>
    <dbReference type="NCBI Taxonomy" id="5217"/>
    <lineage>
        <taxon>Eukaryota</taxon>
        <taxon>Fungi</taxon>
        <taxon>Dikarya</taxon>
        <taxon>Basidiomycota</taxon>
        <taxon>Agaricomycotina</taxon>
        <taxon>Tremellomycetes</taxon>
        <taxon>Tremellales</taxon>
        <taxon>Tremellaceae</taxon>
        <taxon>Tremella</taxon>
    </lineage>
</organism>
<dbReference type="InterPro" id="IPR042276">
    <property type="entry name" value="CapZ_alpha/beta_2"/>
</dbReference>
<keyword evidence="1 3" id="KW-0117">Actin capping</keyword>
<dbReference type="EMBL" id="SDIL01000104">
    <property type="protein sequence ID" value="RXK36217.1"/>
    <property type="molecule type" value="Genomic_DNA"/>
</dbReference>
<dbReference type="PRINTS" id="PR00191">
    <property type="entry name" value="FACTINCAPA"/>
</dbReference>
<dbReference type="Proteomes" id="UP000289152">
    <property type="component" value="Unassembled WGS sequence"/>
</dbReference>
<reference evidence="4 5" key="1">
    <citation type="submission" date="2016-06" db="EMBL/GenBank/DDBJ databases">
        <title>Evolution of pathogenesis and genome organization in the Tremellales.</title>
        <authorList>
            <person name="Cuomo C."/>
            <person name="Litvintseva A."/>
            <person name="Heitman J."/>
            <person name="Chen Y."/>
            <person name="Sun S."/>
            <person name="Springer D."/>
            <person name="Dromer F."/>
            <person name="Young S."/>
            <person name="Zeng Q."/>
            <person name="Chapman S."/>
            <person name="Gujja S."/>
            <person name="Saif S."/>
            <person name="Birren B."/>
        </authorList>
    </citation>
    <scope>NUCLEOTIDE SEQUENCE [LARGE SCALE GENOMIC DNA]</scope>
    <source>
        <strain evidence="4 5">ATCC 28783</strain>
    </source>
</reference>
<dbReference type="FunCoup" id="A0A4Q1BDE1">
    <property type="interactions" value="195"/>
</dbReference>
<dbReference type="GO" id="GO:0030479">
    <property type="term" value="C:actin cortical patch"/>
    <property type="evidence" value="ECO:0007669"/>
    <property type="project" value="TreeGrafter"/>
</dbReference>
<dbReference type="InterPro" id="IPR042489">
    <property type="entry name" value="CapZ_alpha_1"/>
</dbReference>
<dbReference type="SUPFAM" id="SSF90096">
    <property type="entry name" value="Subunits of heterodimeric actin filament capping protein Capz"/>
    <property type="match status" value="1"/>
</dbReference>
<dbReference type="AlphaFoldDB" id="A0A4Q1BDE1"/>
<gene>
    <name evidence="4" type="ORF">M231_06487</name>
</gene>
<dbReference type="Gene3D" id="3.30.1140.60">
    <property type="entry name" value="F-actin capping protein, alpha subunit"/>
    <property type="match status" value="1"/>
</dbReference>
<dbReference type="InParanoid" id="A0A4Q1BDE1"/>
<name>A0A4Q1BDE1_TREME</name>
<proteinExistence type="inferred from homology"/>
<evidence type="ECO:0000313" key="4">
    <source>
        <dbReference type="EMBL" id="RXK36217.1"/>
    </source>
</evidence>
<sequence length="353" mass="40474">MVTMNQVVELIHLAPPGQLKEVFDDLSIIVDDKEHFPDLLKDELQRFNRQQFAVVQHEPFQDVPVHTSIISKGSEDREHRYVDYETERSFILDDTTLNPVEYAPYNIAEGSRILRKELEKSLKAYVKDSYPTGHCQVSVSAINPQALVLEAKDSLDQVRTNSEGLDEGLNKEGIEQTVPPPVQTAAREGQVGSFFILEIVAELDNKANFWTGKWQSEWKVDPTIRSVTGRMNVDVHYFEQTNVRLQSRHSIQSEFPLRLKDDRSIASYIVTRVANIEQTYHQKLFNTICTLDQDSLKRLRRVLPASGSKIDWDQVQSDIYNDTTLGQNVSQIDISPAYVYEPIMTQTIHVQKE</sequence>
<keyword evidence="5" id="KW-1185">Reference proteome</keyword>
<evidence type="ECO:0000256" key="2">
    <source>
        <dbReference type="ARBA" id="ARBA00023203"/>
    </source>
</evidence>
<dbReference type="Gene3D" id="3.90.1150.210">
    <property type="entry name" value="F-actin capping protein, beta subunit"/>
    <property type="match status" value="1"/>
</dbReference>